<reference evidence="8" key="1">
    <citation type="submission" date="2020-08" db="EMBL/GenBank/DDBJ databases">
        <title>Novel species isolated from subtropical streams in China.</title>
        <authorList>
            <person name="Lu H."/>
        </authorList>
    </citation>
    <scope>NUCLEOTIDE SEQUENCE</scope>
    <source>
        <strain evidence="8">KACC 12607</strain>
    </source>
</reference>
<feature type="signal peptide" evidence="6">
    <location>
        <begin position="1"/>
        <end position="20"/>
    </location>
</feature>
<dbReference type="CDD" id="cd07185">
    <property type="entry name" value="OmpA_C-like"/>
    <property type="match status" value="1"/>
</dbReference>
<evidence type="ECO:0000259" key="7">
    <source>
        <dbReference type="PROSITE" id="PS51123"/>
    </source>
</evidence>
<dbReference type="RefSeq" id="WP_186911930.1">
    <property type="nucleotide sequence ID" value="NZ_JACOFV010000006.1"/>
</dbReference>
<dbReference type="InterPro" id="IPR036737">
    <property type="entry name" value="OmpA-like_sf"/>
</dbReference>
<keyword evidence="9" id="KW-1185">Reference proteome</keyword>
<dbReference type="SUPFAM" id="SSF103088">
    <property type="entry name" value="OmpA-like"/>
    <property type="match status" value="1"/>
</dbReference>
<dbReference type="PROSITE" id="PS51123">
    <property type="entry name" value="OMPA_2"/>
    <property type="match status" value="1"/>
</dbReference>
<gene>
    <name evidence="8" type="ORF">H8K32_07815</name>
</gene>
<keyword evidence="2 4" id="KW-0472">Membrane</keyword>
<comment type="caution">
    <text evidence="8">The sequence shown here is derived from an EMBL/GenBank/DDBJ whole genome shotgun (WGS) entry which is preliminary data.</text>
</comment>
<dbReference type="Pfam" id="PF00691">
    <property type="entry name" value="OmpA"/>
    <property type="match status" value="1"/>
</dbReference>
<dbReference type="InterPro" id="IPR050330">
    <property type="entry name" value="Bact_OuterMem_StrucFunc"/>
</dbReference>
<dbReference type="GO" id="GO:0009279">
    <property type="term" value="C:cell outer membrane"/>
    <property type="evidence" value="ECO:0007669"/>
    <property type="project" value="UniProtKB-SubCell"/>
</dbReference>
<feature type="region of interest" description="Disordered" evidence="5">
    <location>
        <begin position="337"/>
        <end position="357"/>
    </location>
</feature>
<evidence type="ECO:0000256" key="2">
    <source>
        <dbReference type="ARBA" id="ARBA00023136"/>
    </source>
</evidence>
<dbReference type="EMBL" id="JACOFV010000006">
    <property type="protein sequence ID" value="MBC3861998.1"/>
    <property type="molecule type" value="Genomic_DNA"/>
</dbReference>
<dbReference type="Proteomes" id="UP000634011">
    <property type="component" value="Unassembled WGS sequence"/>
</dbReference>
<keyword evidence="6" id="KW-0732">Signal</keyword>
<dbReference type="Gene3D" id="3.30.1330.60">
    <property type="entry name" value="OmpA-like domain"/>
    <property type="match status" value="1"/>
</dbReference>
<sequence>MKKLSLSTLSICLITFLSIAGCNKKPVEAHSVNPAASPASAASETATPPTIAATPAAPTAATPFDLDSVAMTTVNLPPFPYVDYPVTLDESYRSGLPPTPFDIAYVIAGNELKTVEGKVSIRHFPNNPAKLSVVAAQRNYDEAIKALGGVKVNKLEPTDPAFIKAQPGGLETLLGKLHINDSPRSDNHGLESFSQYLIRTNKTNIWIAVIEENGGITTTLVTVEEKALEQSVALIKADAMAASLQTQGHVALYLSFDTDSDMIKSASKPVVEEIVKLLRSDDKLQLNIEGHTDNVGSAEHNKTLSLARARAVVKEITDKGIAAARLNAIGLGAEKPLQDNTTEQGRAKNRRVELVKR</sequence>
<dbReference type="AlphaFoldDB" id="A0A923HNR4"/>
<evidence type="ECO:0000313" key="9">
    <source>
        <dbReference type="Proteomes" id="UP000634011"/>
    </source>
</evidence>
<proteinExistence type="predicted"/>
<evidence type="ECO:0000256" key="5">
    <source>
        <dbReference type="SAM" id="MobiDB-lite"/>
    </source>
</evidence>
<dbReference type="InterPro" id="IPR006664">
    <property type="entry name" value="OMP_bac"/>
</dbReference>
<dbReference type="InterPro" id="IPR006665">
    <property type="entry name" value="OmpA-like"/>
</dbReference>
<dbReference type="PROSITE" id="PS51257">
    <property type="entry name" value="PROKAR_LIPOPROTEIN"/>
    <property type="match status" value="1"/>
</dbReference>
<name>A0A923HNR4_9BURK</name>
<evidence type="ECO:0000256" key="3">
    <source>
        <dbReference type="ARBA" id="ARBA00023237"/>
    </source>
</evidence>
<protein>
    <submittedName>
        <fullName evidence="8">OmpA family protein</fullName>
    </submittedName>
</protein>
<evidence type="ECO:0000256" key="1">
    <source>
        <dbReference type="ARBA" id="ARBA00004442"/>
    </source>
</evidence>
<dbReference type="PANTHER" id="PTHR30329:SF21">
    <property type="entry name" value="LIPOPROTEIN YIAD-RELATED"/>
    <property type="match status" value="1"/>
</dbReference>
<evidence type="ECO:0000256" key="4">
    <source>
        <dbReference type="PROSITE-ProRule" id="PRU00473"/>
    </source>
</evidence>
<evidence type="ECO:0000256" key="6">
    <source>
        <dbReference type="SAM" id="SignalP"/>
    </source>
</evidence>
<accession>A0A923HNR4</accession>
<keyword evidence="3" id="KW-0998">Cell outer membrane</keyword>
<feature type="domain" description="OmpA-like" evidence="7">
    <location>
        <begin position="243"/>
        <end position="357"/>
    </location>
</feature>
<comment type="subcellular location">
    <subcellularLocation>
        <location evidence="1">Cell outer membrane</location>
    </subcellularLocation>
</comment>
<dbReference type="PANTHER" id="PTHR30329">
    <property type="entry name" value="STATOR ELEMENT OF FLAGELLAR MOTOR COMPLEX"/>
    <property type="match status" value="1"/>
</dbReference>
<feature type="chain" id="PRO_5037962445" evidence="6">
    <location>
        <begin position="21"/>
        <end position="357"/>
    </location>
</feature>
<dbReference type="PRINTS" id="PR01021">
    <property type="entry name" value="OMPADOMAIN"/>
</dbReference>
<organism evidence="8 9">
    <name type="scientific">Undibacterium jejuense</name>
    <dbReference type="NCBI Taxonomy" id="1344949"/>
    <lineage>
        <taxon>Bacteria</taxon>
        <taxon>Pseudomonadati</taxon>
        <taxon>Pseudomonadota</taxon>
        <taxon>Betaproteobacteria</taxon>
        <taxon>Burkholderiales</taxon>
        <taxon>Oxalobacteraceae</taxon>
        <taxon>Undibacterium</taxon>
    </lineage>
</organism>
<evidence type="ECO:0000313" key="8">
    <source>
        <dbReference type="EMBL" id="MBC3861998.1"/>
    </source>
</evidence>